<dbReference type="EMBL" id="CAFBMQ010000159">
    <property type="protein sequence ID" value="CAB4914543.1"/>
    <property type="molecule type" value="Genomic_DNA"/>
</dbReference>
<dbReference type="Pfam" id="PF07179">
    <property type="entry name" value="SseB"/>
    <property type="match status" value="1"/>
</dbReference>
<accession>A0A6J7HCF3</accession>
<reference evidence="2" key="1">
    <citation type="submission" date="2020-05" db="EMBL/GenBank/DDBJ databases">
        <authorList>
            <person name="Chiriac C."/>
            <person name="Salcher M."/>
            <person name="Ghai R."/>
            <person name="Kavagutti S V."/>
        </authorList>
    </citation>
    <scope>NUCLEOTIDE SEQUENCE</scope>
</reference>
<dbReference type="InterPro" id="IPR009839">
    <property type="entry name" value="SseB_N"/>
</dbReference>
<organism evidence="2">
    <name type="scientific">freshwater metagenome</name>
    <dbReference type="NCBI Taxonomy" id="449393"/>
    <lineage>
        <taxon>unclassified sequences</taxon>
        <taxon>metagenomes</taxon>
        <taxon>ecological metagenomes</taxon>
    </lineage>
</organism>
<feature type="domain" description="SseB protein N-terminal" evidence="1">
    <location>
        <begin position="16"/>
        <end position="116"/>
    </location>
</feature>
<sequence>MDDEQPPVDDLPFAELWAFAAESGDEAARLALLRGADLVVPASADGAAAWPLAQSQGRDWVTVWTSPELVPAAGGPAGPWQVASFAELVLHWPDPAWGLAVDLGTPHPLLLEPGAVSRLLAPDLADEVAAAPGEVVWVQQVVPIAGIDPLLHEREARVSGQVQRAADLEHVGAPTVLLQALGRADEELALVTDEGSVHLLRWPVLAPGLYGVDRDAMGLGPGRTTPVREYRVDQVALPHGAGLVELDRHGAETQRARYDALHGRWRLLVPVPAGERA</sequence>
<evidence type="ECO:0000313" key="2">
    <source>
        <dbReference type="EMBL" id="CAB4914543.1"/>
    </source>
</evidence>
<proteinExistence type="predicted"/>
<name>A0A6J7HCF3_9ZZZZ</name>
<dbReference type="AlphaFoldDB" id="A0A6J7HCF3"/>
<protein>
    <submittedName>
        <fullName evidence="2">Unannotated protein</fullName>
    </submittedName>
</protein>
<gene>
    <name evidence="2" type="ORF">UFOPK3609_01071</name>
</gene>
<evidence type="ECO:0000259" key="1">
    <source>
        <dbReference type="Pfam" id="PF07179"/>
    </source>
</evidence>